<sequence>MTLPQYTVFTLPKTLNGLLLRRFASLNFEAIRAIEDRFLLYAPDLLTSTASFEKAISQPDYTCLILAIPNIDTGEISLEEGQWVGMIILRGPLDAEAHNWFHLEKIQPDPAGPVTRWTAARFYLKEQHRNVEAMRLMDEAFTNTLEQKTRARYGAERGVSVTTRLQVSAYHGNPTHEYHTTNNALTVAEFGRKQVLEYDGCLETVPEEFLEGDDLITPICTVFEYVRNVVIK</sequence>
<comment type="caution">
    <text evidence="1">The sequence shown here is derived from an EMBL/GenBank/DDBJ whole genome shotgun (WGS) entry which is preliminary data.</text>
</comment>
<dbReference type="OrthoDB" id="41532at2759"/>
<protein>
    <submittedName>
        <fullName evidence="1">Uncharacterized protein</fullName>
    </submittedName>
</protein>
<organism evidence="1 2">
    <name type="scientific">Fusarium albosuccineum</name>
    <dbReference type="NCBI Taxonomy" id="1237068"/>
    <lineage>
        <taxon>Eukaryota</taxon>
        <taxon>Fungi</taxon>
        <taxon>Dikarya</taxon>
        <taxon>Ascomycota</taxon>
        <taxon>Pezizomycotina</taxon>
        <taxon>Sordariomycetes</taxon>
        <taxon>Hypocreomycetidae</taxon>
        <taxon>Hypocreales</taxon>
        <taxon>Nectriaceae</taxon>
        <taxon>Fusarium</taxon>
        <taxon>Fusarium decemcellulare species complex</taxon>
    </lineage>
</organism>
<keyword evidence="2" id="KW-1185">Reference proteome</keyword>
<accession>A0A8H4P2B6</accession>
<evidence type="ECO:0000313" key="2">
    <source>
        <dbReference type="Proteomes" id="UP000554235"/>
    </source>
</evidence>
<dbReference type="EMBL" id="JAADYS010002063">
    <property type="protein sequence ID" value="KAF4459899.1"/>
    <property type="molecule type" value="Genomic_DNA"/>
</dbReference>
<dbReference type="AlphaFoldDB" id="A0A8H4P2B6"/>
<dbReference type="Proteomes" id="UP000554235">
    <property type="component" value="Unassembled WGS sequence"/>
</dbReference>
<proteinExistence type="predicted"/>
<gene>
    <name evidence="1" type="ORF">FALBO_13333</name>
</gene>
<name>A0A8H4P2B6_9HYPO</name>
<evidence type="ECO:0000313" key="1">
    <source>
        <dbReference type="EMBL" id="KAF4459899.1"/>
    </source>
</evidence>
<reference evidence="1 2" key="1">
    <citation type="submission" date="2020-01" db="EMBL/GenBank/DDBJ databases">
        <title>Identification and distribution of gene clusters putatively required for synthesis of sphingolipid metabolism inhibitors in phylogenetically diverse species of the filamentous fungus Fusarium.</title>
        <authorList>
            <person name="Kim H.-S."/>
            <person name="Busman M."/>
            <person name="Brown D.W."/>
            <person name="Divon H."/>
            <person name="Uhlig S."/>
            <person name="Proctor R.H."/>
        </authorList>
    </citation>
    <scope>NUCLEOTIDE SEQUENCE [LARGE SCALE GENOMIC DNA]</scope>
    <source>
        <strain evidence="1 2">NRRL 20459</strain>
    </source>
</reference>